<evidence type="ECO:0000313" key="2">
    <source>
        <dbReference type="EMBL" id="MPN09621.1"/>
    </source>
</evidence>
<comment type="caution">
    <text evidence="2">The sequence shown here is derived from an EMBL/GenBank/DDBJ whole genome shotgun (WGS) entry which is preliminary data.</text>
</comment>
<proteinExistence type="predicted"/>
<keyword evidence="1" id="KW-0472">Membrane</keyword>
<keyword evidence="1" id="KW-0812">Transmembrane</keyword>
<feature type="transmembrane region" description="Helical" evidence="1">
    <location>
        <begin position="12"/>
        <end position="35"/>
    </location>
</feature>
<accession>A0A645F5S8</accession>
<sequence length="54" mass="5908">MKFEGQIGGTRFGQESFGFFGIVFPFAIGIFPTFYGTGNDTTHHVRCSVKSGID</sequence>
<reference evidence="2" key="1">
    <citation type="submission" date="2019-08" db="EMBL/GenBank/DDBJ databases">
        <authorList>
            <person name="Kucharzyk K."/>
            <person name="Murdoch R.W."/>
            <person name="Higgins S."/>
            <person name="Loffler F."/>
        </authorList>
    </citation>
    <scope>NUCLEOTIDE SEQUENCE</scope>
</reference>
<gene>
    <name evidence="2" type="ORF">SDC9_156912</name>
</gene>
<keyword evidence="1" id="KW-1133">Transmembrane helix</keyword>
<organism evidence="2">
    <name type="scientific">bioreactor metagenome</name>
    <dbReference type="NCBI Taxonomy" id="1076179"/>
    <lineage>
        <taxon>unclassified sequences</taxon>
        <taxon>metagenomes</taxon>
        <taxon>ecological metagenomes</taxon>
    </lineage>
</organism>
<protein>
    <submittedName>
        <fullName evidence="2">Uncharacterized protein</fullName>
    </submittedName>
</protein>
<name>A0A645F5S8_9ZZZZ</name>
<evidence type="ECO:0000256" key="1">
    <source>
        <dbReference type="SAM" id="Phobius"/>
    </source>
</evidence>
<dbReference type="EMBL" id="VSSQ01055741">
    <property type="protein sequence ID" value="MPN09621.1"/>
    <property type="molecule type" value="Genomic_DNA"/>
</dbReference>
<dbReference type="AlphaFoldDB" id="A0A645F5S8"/>